<dbReference type="Pfam" id="PF00190">
    <property type="entry name" value="Cupin_1"/>
    <property type="match status" value="1"/>
</dbReference>
<dbReference type="InterPro" id="IPR011051">
    <property type="entry name" value="RmlC_Cupin_sf"/>
</dbReference>
<evidence type="ECO:0000313" key="2">
    <source>
        <dbReference type="EMBL" id="TDP61288.1"/>
    </source>
</evidence>
<dbReference type="AlphaFoldDB" id="A0A4R6QEW9"/>
<keyword evidence="3" id="KW-1185">Reference proteome</keyword>
<dbReference type="SUPFAM" id="SSF51182">
    <property type="entry name" value="RmlC-like cupins"/>
    <property type="match status" value="1"/>
</dbReference>
<dbReference type="InterPro" id="IPR006045">
    <property type="entry name" value="Cupin_1"/>
</dbReference>
<dbReference type="EMBL" id="SNXS01000014">
    <property type="protein sequence ID" value="TDP61288.1"/>
    <property type="molecule type" value="Genomic_DNA"/>
</dbReference>
<evidence type="ECO:0000313" key="3">
    <source>
        <dbReference type="Proteomes" id="UP000295361"/>
    </source>
</evidence>
<evidence type="ECO:0000259" key="1">
    <source>
        <dbReference type="Pfam" id="PF00190"/>
    </source>
</evidence>
<reference evidence="2 3" key="1">
    <citation type="submission" date="2019-03" db="EMBL/GenBank/DDBJ databases">
        <title>Genomic Encyclopedia of Type Strains, Phase IV (KMG-IV): sequencing the most valuable type-strain genomes for metagenomic binning, comparative biology and taxonomic classification.</title>
        <authorList>
            <person name="Goeker M."/>
        </authorList>
    </citation>
    <scope>NUCLEOTIDE SEQUENCE [LARGE SCALE GENOMIC DNA]</scope>
    <source>
        <strain evidence="2 3">DSM 16998</strain>
    </source>
</reference>
<dbReference type="InterPro" id="IPR014710">
    <property type="entry name" value="RmlC-like_jellyroll"/>
</dbReference>
<dbReference type="RefSeq" id="WP_133703800.1">
    <property type="nucleotide sequence ID" value="NZ_SNXS01000014.1"/>
</dbReference>
<accession>A0A4R6QEW9</accession>
<sequence length="377" mass="41168">MTADELKRRLIPFDSLQASTEAFIDYALQECQPKLNYALIGPGVSQDPLQPISLREPHGFQLGAVTLPHGRVNPPHLHFSCEVFICVAGRWRIQWGFNPETLHVDIGPGDIVSVPTWIYRGFTNIGGDEGFLFTALGRDHTGGILWAPGTLARAAAEGVLLTNAHRIVDTRRGDALQPGEQLFQPMTEAEIAALRHWTPEEMSHRLVRFDELAWTTQGLLDSGLPGCGAQLAPVVGLGLLQQRERLAPVLHSHGVSLEWLRIPAGGRVSRHRLREKQALVAWQGRVETRLEADDGPCTLALEGRAGGWDSLSIPADVWRCLHNTGNGDAFVLLLTAGDHRKDIAWAPDVVAAAAAAGWVVDADGCVAPRRFVERAQP</sequence>
<dbReference type="OrthoDB" id="6058at2"/>
<name>A0A4R6QEW9_9BURK</name>
<dbReference type="Proteomes" id="UP000295361">
    <property type="component" value="Unassembled WGS sequence"/>
</dbReference>
<dbReference type="InParanoid" id="A0A4R6QEW9"/>
<organism evidence="2 3">
    <name type="scientific">Roseateles toxinivorans</name>
    <dbReference type="NCBI Taxonomy" id="270368"/>
    <lineage>
        <taxon>Bacteria</taxon>
        <taxon>Pseudomonadati</taxon>
        <taxon>Pseudomonadota</taxon>
        <taxon>Betaproteobacteria</taxon>
        <taxon>Burkholderiales</taxon>
        <taxon>Sphaerotilaceae</taxon>
        <taxon>Roseateles</taxon>
    </lineage>
</organism>
<feature type="domain" description="Cupin type-1" evidence="1">
    <location>
        <begin position="68"/>
        <end position="142"/>
    </location>
</feature>
<comment type="caution">
    <text evidence="2">The sequence shown here is derived from an EMBL/GenBank/DDBJ whole genome shotgun (WGS) entry which is preliminary data.</text>
</comment>
<dbReference type="Gene3D" id="2.60.120.10">
    <property type="entry name" value="Jelly Rolls"/>
    <property type="match status" value="2"/>
</dbReference>
<protein>
    <submittedName>
        <fullName evidence="2">Cupin domain</fullName>
    </submittedName>
</protein>
<proteinExistence type="predicted"/>
<gene>
    <name evidence="2" type="ORF">DES47_11460</name>
</gene>